<organism evidence="2 3">
    <name type="scientific">Pseudomonas fluorescens (strain SBW25)</name>
    <dbReference type="NCBI Taxonomy" id="216595"/>
    <lineage>
        <taxon>Bacteria</taxon>
        <taxon>Pseudomonadati</taxon>
        <taxon>Pseudomonadota</taxon>
        <taxon>Gammaproteobacteria</taxon>
        <taxon>Pseudomonadales</taxon>
        <taxon>Pseudomonadaceae</taxon>
        <taxon>Pseudomonas</taxon>
    </lineage>
</organism>
<feature type="region of interest" description="Disordered" evidence="1">
    <location>
        <begin position="1"/>
        <end position="27"/>
    </location>
</feature>
<dbReference type="Proteomes" id="UP000002332">
    <property type="component" value="Plasmid pQBR103"/>
</dbReference>
<evidence type="ECO:0000313" key="3">
    <source>
        <dbReference type="Proteomes" id="UP000002332"/>
    </source>
</evidence>
<evidence type="ECO:0000256" key="1">
    <source>
        <dbReference type="SAM" id="MobiDB-lite"/>
    </source>
</evidence>
<sequence length="100" mass="11125">MLSGLVGLSLNRGQERPSAGGWSFDPFHNHETDQRLRGHTNAGRLTKNDGLEGFELAEVVGLDLAWLECKFSQIFDNNANPLKATRPPIVPALFEQPQRQ</sequence>
<proteinExistence type="predicted"/>
<evidence type="ECO:0000313" key="2">
    <source>
        <dbReference type="EMBL" id="CAM96197.1"/>
    </source>
</evidence>
<dbReference type="EMBL" id="AM235768">
    <property type="protein sequence ID" value="CAM96197.1"/>
    <property type="molecule type" value="Genomic_DNA"/>
</dbReference>
<keyword evidence="2" id="KW-0614">Plasmid</keyword>
<accession>A4V7D5</accession>
<geneLocation type="plasmid" evidence="2 3">
    <name>pQBR103</name>
</geneLocation>
<gene>
    <name evidence="2" type="ordered locus">pQBR0165</name>
</gene>
<reference evidence="2 3" key="1">
    <citation type="journal article" date="2007" name="ISME J.">
        <title>Sequence-based analysis of pQBR103; a representative of a unique, transfer-proficient mega plasmid resident in the microbial community of sugar beet.</title>
        <authorList>
            <person name="Tett A."/>
            <person name="Spiers A.J."/>
            <person name="Crossman L.C."/>
            <person name="Ager D."/>
            <person name="Ciric L."/>
            <person name="Dow J.M."/>
            <person name="Fry J.C."/>
            <person name="Harris D."/>
            <person name="Lilley A."/>
            <person name="Oliver A."/>
            <person name="Parkhill J."/>
            <person name="Quail M.A."/>
            <person name="Rainey P.B."/>
            <person name="Saunders N.J."/>
            <person name="Seeger K."/>
            <person name="Snyder L.A.S."/>
            <person name="Squares R."/>
            <person name="Thomas C.M."/>
            <person name="Turner S.L."/>
            <person name="Zhang X.-X."/>
            <person name="Field D."/>
            <person name="Bailey M.J."/>
        </authorList>
    </citation>
    <scope>NUCLEOTIDE SEQUENCE [LARGE SCALE GENOMIC DNA]</scope>
    <source>
        <strain evidence="2 3">SBW25</strain>
    </source>
</reference>
<name>A4V7D5_PSEFS</name>
<dbReference type="AlphaFoldDB" id="A4V7D5"/>
<protein>
    <submittedName>
        <fullName evidence="2">Uncharacterized protein</fullName>
    </submittedName>
</protein>